<dbReference type="InterPro" id="IPR026893">
    <property type="entry name" value="Tyr/Ser_Pase_IphP-type"/>
</dbReference>
<dbReference type="PROSITE" id="PS50056">
    <property type="entry name" value="TYR_PHOSPHATASE_2"/>
    <property type="match status" value="1"/>
</dbReference>
<dbReference type="RefSeq" id="XP_013255280.1">
    <property type="nucleotide sequence ID" value="XM_013399826.1"/>
</dbReference>
<dbReference type="OrthoDB" id="449382at2759"/>
<proteinExistence type="predicted"/>
<accession>A0A072PAT9</accession>
<evidence type="ECO:0000313" key="2">
    <source>
        <dbReference type="EMBL" id="KEF52690.1"/>
    </source>
</evidence>
<dbReference type="PANTHER" id="PTHR31126:SF1">
    <property type="entry name" value="TYROSINE SPECIFIC PROTEIN PHOSPHATASES DOMAIN-CONTAINING PROTEIN"/>
    <property type="match status" value="1"/>
</dbReference>
<dbReference type="Gene3D" id="3.90.190.10">
    <property type="entry name" value="Protein tyrosine phosphatase superfamily"/>
    <property type="match status" value="1"/>
</dbReference>
<keyword evidence="3" id="KW-1185">Reference proteome</keyword>
<feature type="domain" description="Tyrosine specific protein phosphatases" evidence="1">
    <location>
        <begin position="151"/>
        <end position="198"/>
    </location>
</feature>
<dbReference type="GeneID" id="25286007"/>
<reference evidence="2 3" key="1">
    <citation type="submission" date="2013-03" db="EMBL/GenBank/DDBJ databases">
        <title>The Genome Sequence of Exophiala aquamarina CBS 119918.</title>
        <authorList>
            <consortium name="The Broad Institute Genomics Platform"/>
            <person name="Cuomo C."/>
            <person name="de Hoog S."/>
            <person name="Gorbushina A."/>
            <person name="Walker B."/>
            <person name="Young S.K."/>
            <person name="Zeng Q."/>
            <person name="Gargeya S."/>
            <person name="Fitzgerald M."/>
            <person name="Haas B."/>
            <person name="Abouelleil A."/>
            <person name="Allen A.W."/>
            <person name="Alvarado L."/>
            <person name="Arachchi H.M."/>
            <person name="Berlin A.M."/>
            <person name="Chapman S.B."/>
            <person name="Gainer-Dewar J."/>
            <person name="Goldberg J."/>
            <person name="Griggs A."/>
            <person name="Gujja S."/>
            <person name="Hansen M."/>
            <person name="Howarth C."/>
            <person name="Imamovic A."/>
            <person name="Ireland A."/>
            <person name="Larimer J."/>
            <person name="McCowan C."/>
            <person name="Murphy C."/>
            <person name="Pearson M."/>
            <person name="Poon T.W."/>
            <person name="Priest M."/>
            <person name="Roberts A."/>
            <person name="Saif S."/>
            <person name="Shea T."/>
            <person name="Sisk P."/>
            <person name="Sykes S."/>
            <person name="Wortman J."/>
            <person name="Nusbaum C."/>
            <person name="Birren B."/>
        </authorList>
    </citation>
    <scope>NUCLEOTIDE SEQUENCE [LARGE SCALE GENOMIC DNA]</scope>
    <source>
        <strain evidence="2 3">CBS 119918</strain>
    </source>
</reference>
<comment type="caution">
    <text evidence="2">The sequence shown here is derived from an EMBL/GenBank/DDBJ whole genome shotgun (WGS) entry which is preliminary data.</text>
</comment>
<name>A0A072PAT9_9EURO</name>
<dbReference type="HOGENOM" id="CLU_057546_1_3_1"/>
<dbReference type="STRING" id="1182545.A0A072PAT9"/>
<dbReference type="PANTHER" id="PTHR31126">
    <property type="entry name" value="TYROSINE-PROTEIN PHOSPHATASE"/>
    <property type="match status" value="1"/>
</dbReference>
<evidence type="ECO:0000313" key="3">
    <source>
        <dbReference type="Proteomes" id="UP000027920"/>
    </source>
</evidence>
<gene>
    <name evidence="2" type="ORF">A1O9_11107</name>
</gene>
<evidence type="ECO:0000259" key="1">
    <source>
        <dbReference type="PROSITE" id="PS50056"/>
    </source>
</evidence>
<dbReference type="GO" id="GO:0004721">
    <property type="term" value="F:phosphoprotein phosphatase activity"/>
    <property type="evidence" value="ECO:0007669"/>
    <property type="project" value="InterPro"/>
</dbReference>
<dbReference type="InterPro" id="IPR029021">
    <property type="entry name" value="Prot-tyrosine_phosphatase-like"/>
</dbReference>
<dbReference type="VEuPathDB" id="FungiDB:A1O9_11107"/>
<protein>
    <recommendedName>
        <fullName evidence="1">Tyrosine specific protein phosphatases domain-containing protein</fullName>
    </recommendedName>
</protein>
<dbReference type="Pfam" id="PF13350">
    <property type="entry name" value="Y_phosphatase3"/>
    <property type="match status" value="1"/>
</dbReference>
<dbReference type="EMBL" id="AMGV01000016">
    <property type="protein sequence ID" value="KEF52690.1"/>
    <property type="molecule type" value="Genomic_DNA"/>
</dbReference>
<dbReference type="InterPro" id="IPR000387">
    <property type="entry name" value="Tyr_Pase_dom"/>
</dbReference>
<sequence length="302" mass="33597">MDQHATDSKAPFHTSLIDCGIEEAISTSDLARVLSEKPFVSAPGGFNIRDLAHMPHVRPTLIYRSGTLSGLTPEGKDVLINNLRIRTVFDLRSARERQVFPFPDLTSENSAIEVQWCPFDTPPADTDIKHFADLESEGPDSWEGGARGFSKDYLEILQIYKSAFQKVFQHLLDRPGQAILFNCTAGKDRTGTLAALILSLAGVPDNQIAFDYALTRVGIEPQKAFLTSFIKKWKPEWTPETPGMRGFTNVRAEYMLKFLQDAKAVYAGDESSSSWAAEYVHTHLDFSKDDIGTIRANLRPGS</sequence>
<dbReference type="Proteomes" id="UP000027920">
    <property type="component" value="Unassembled WGS sequence"/>
</dbReference>
<dbReference type="AlphaFoldDB" id="A0A072PAT9"/>
<organism evidence="2 3">
    <name type="scientific">Exophiala aquamarina CBS 119918</name>
    <dbReference type="NCBI Taxonomy" id="1182545"/>
    <lineage>
        <taxon>Eukaryota</taxon>
        <taxon>Fungi</taxon>
        <taxon>Dikarya</taxon>
        <taxon>Ascomycota</taxon>
        <taxon>Pezizomycotina</taxon>
        <taxon>Eurotiomycetes</taxon>
        <taxon>Chaetothyriomycetidae</taxon>
        <taxon>Chaetothyriales</taxon>
        <taxon>Herpotrichiellaceae</taxon>
        <taxon>Exophiala</taxon>
    </lineage>
</organism>
<dbReference type="SUPFAM" id="SSF52799">
    <property type="entry name" value="(Phosphotyrosine protein) phosphatases II"/>
    <property type="match status" value="1"/>
</dbReference>